<feature type="signal peptide" evidence="4">
    <location>
        <begin position="1"/>
        <end position="23"/>
    </location>
</feature>
<proteinExistence type="predicted"/>
<accession>A0A1I8B9H0</accession>
<dbReference type="AlphaFoldDB" id="A0A1I8B9H0"/>
<dbReference type="CDD" id="cd16448">
    <property type="entry name" value="RING-H2"/>
    <property type="match status" value="1"/>
</dbReference>
<dbReference type="WBParaSite" id="MhA1_Contig161.frz3.gene9">
    <property type="protein sequence ID" value="MhA1_Contig161.frz3.gene9"/>
    <property type="gene ID" value="MhA1_Contig161.frz3.gene9"/>
</dbReference>
<evidence type="ECO:0000256" key="2">
    <source>
        <dbReference type="ARBA" id="ARBA00022833"/>
    </source>
</evidence>
<reference evidence="7" key="1">
    <citation type="submission" date="2016-11" db="UniProtKB">
        <authorList>
            <consortium name="WormBaseParasite"/>
        </authorList>
    </citation>
    <scope>IDENTIFICATION</scope>
</reference>
<dbReference type="Gene3D" id="3.30.40.10">
    <property type="entry name" value="Zinc/RING finger domain, C3HC4 (zinc finger)"/>
    <property type="match status" value="1"/>
</dbReference>
<keyword evidence="1 3" id="KW-0863">Zinc-finger</keyword>
<name>A0A1I8B9H0_MELHA</name>
<evidence type="ECO:0000256" key="4">
    <source>
        <dbReference type="SAM" id="SignalP"/>
    </source>
</evidence>
<dbReference type="SUPFAM" id="SSF57850">
    <property type="entry name" value="RING/U-box"/>
    <property type="match status" value="1"/>
</dbReference>
<evidence type="ECO:0000313" key="6">
    <source>
        <dbReference type="Proteomes" id="UP000095281"/>
    </source>
</evidence>
<feature type="domain" description="RING-type" evidence="5">
    <location>
        <begin position="134"/>
        <end position="178"/>
    </location>
</feature>
<keyword evidence="2" id="KW-0862">Zinc</keyword>
<evidence type="ECO:0000313" key="7">
    <source>
        <dbReference type="WBParaSite" id="MhA1_Contig161.frz3.gene9"/>
    </source>
</evidence>
<sequence>MSTSIKLIVTFSFILLLSSIINATIKFESEEFKSLAVQYANISEEDFTKNIKFAADNKDDLEAISFKKNFVKNIGKMKDNKARKELDAYKKYLENKFDGISEQIHEGTNNQMLKFLMEPYHISYPSVPEDKKKCAICHEIIQSDENISKHSCGNILHTQCWVKWILTGTENHLKCPYCINQVDPVEPSQGYFDLDNLLIGAGFPKLYF</sequence>
<dbReference type="InterPro" id="IPR001841">
    <property type="entry name" value="Znf_RING"/>
</dbReference>
<organism evidence="6 7">
    <name type="scientific">Meloidogyne hapla</name>
    <name type="common">Root-knot nematode worm</name>
    <dbReference type="NCBI Taxonomy" id="6305"/>
    <lineage>
        <taxon>Eukaryota</taxon>
        <taxon>Metazoa</taxon>
        <taxon>Ecdysozoa</taxon>
        <taxon>Nematoda</taxon>
        <taxon>Chromadorea</taxon>
        <taxon>Rhabditida</taxon>
        <taxon>Tylenchina</taxon>
        <taxon>Tylenchomorpha</taxon>
        <taxon>Tylenchoidea</taxon>
        <taxon>Meloidogynidae</taxon>
        <taxon>Meloidogyninae</taxon>
        <taxon>Meloidogyne</taxon>
    </lineage>
</organism>
<evidence type="ECO:0000259" key="5">
    <source>
        <dbReference type="PROSITE" id="PS50089"/>
    </source>
</evidence>
<keyword evidence="4" id="KW-0732">Signal</keyword>
<feature type="chain" id="PRO_5009315572" evidence="4">
    <location>
        <begin position="24"/>
        <end position="208"/>
    </location>
</feature>
<evidence type="ECO:0000256" key="1">
    <source>
        <dbReference type="ARBA" id="ARBA00022771"/>
    </source>
</evidence>
<dbReference type="PROSITE" id="PS50089">
    <property type="entry name" value="ZF_RING_2"/>
    <property type="match status" value="1"/>
</dbReference>
<evidence type="ECO:0000256" key="3">
    <source>
        <dbReference type="PROSITE-ProRule" id="PRU00175"/>
    </source>
</evidence>
<dbReference type="InterPro" id="IPR013083">
    <property type="entry name" value="Znf_RING/FYVE/PHD"/>
</dbReference>
<protein>
    <submittedName>
        <fullName evidence="7">RING-type domain-containing protein</fullName>
    </submittedName>
</protein>
<keyword evidence="6" id="KW-1185">Reference proteome</keyword>
<dbReference type="Proteomes" id="UP000095281">
    <property type="component" value="Unplaced"/>
</dbReference>
<dbReference type="GO" id="GO:0008270">
    <property type="term" value="F:zinc ion binding"/>
    <property type="evidence" value="ECO:0007669"/>
    <property type="project" value="UniProtKB-KW"/>
</dbReference>
<keyword evidence="1 3" id="KW-0479">Metal-binding</keyword>